<dbReference type="AlphaFoldDB" id="Q4N8F4"/>
<reference evidence="1 2" key="1">
    <citation type="journal article" date="2005" name="Science">
        <title>Genome sequence of Theileria parva, a bovine pathogen that transforms lymphocytes.</title>
        <authorList>
            <person name="Gardner M.J."/>
            <person name="Bishop R."/>
            <person name="Shah T."/>
            <person name="de Villiers E.P."/>
            <person name="Carlton J.M."/>
            <person name="Hall N."/>
            <person name="Ren Q."/>
            <person name="Paulsen I.T."/>
            <person name="Pain A."/>
            <person name="Berriman M."/>
            <person name="Wilson R.J.M."/>
            <person name="Sato S."/>
            <person name="Ralph S.A."/>
            <person name="Mann D.J."/>
            <person name="Xiong Z."/>
            <person name="Shallom S.J."/>
            <person name="Weidman J."/>
            <person name="Jiang L."/>
            <person name="Lynn J."/>
            <person name="Weaver B."/>
            <person name="Shoaibi A."/>
            <person name="Domingo A.R."/>
            <person name="Wasawo D."/>
            <person name="Crabtree J."/>
            <person name="Wortman J.R."/>
            <person name="Haas B."/>
            <person name="Angiuoli S.V."/>
            <person name="Creasy T.H."/>
            <person name="Lu C."/>
            <person name="Suh B."/>
            <person name="Silva J.C."/>
            <person name="Utterback T.R."/>
            <person name="Feldblyum T.V."/>
            <person name="Pertea M."/>
            <person name="Allen J."/>
            <person name="Nierman W.C."/>
            <person name="Taracha E.L.N."/>
            <person name="Salzberg S.L."/>
            <person name="White O.R."/>
            <person name="Fitzhugh H.A."/>
            <person name="Morzaria S."/>
            <person name="Venter J.C."/>
            <person name="Fraser C.M."/>
            <person name="Nene V."/>
        </authorList>
    </citation>
    <scope>NUCLEOTIDE SEQUENCE [LARGE SCALE GENOMIC DNA]</scope>
    <source>
        <strain evidence="1 2">Muguga</strain>
    </source>
</reference>
<dbReference type="KEGG" id="tpv:TP01_0517"/>
<dbReference type="STRING" id="5875.Q4N8F4"/>
<comment type="caution">
    <text evidence="1">The sequence shown here is derived from an EMBL/GenBank/DDBJ whole genome shotgun (WGS) entry which is preliminary data.</text>
</comment>
<proteinExistence type="predicted"/>
<dbReference type="OMA" id="HTDWFRE"/>
<accession>Q4N8F4</accession>
<organism evidence="1 2">
    <name type="scientific">Theileria parva</name>
    <name type="common">East coast fever infection agent</name>
    <dbReference type="NCBI Taxonomy" id="5875"/>
    <lineage>
        <taxon>Eukaryota</taxon>
        <taxon>Sar</taxon>
        <taxon>Alveolata</taxon>
        <taxon>Apicomplexa</taxon>
        <taxon>Aconoidasida</taxon>
        <taxon>Piroplasmida</taxon>
        <taxon>Theileriidae</taxon>
        <taxon>Theileria</taxon>
    </lineage>
</organism>
<evidence type="ECO:0000313" key="2">
    <source>
        <dbReference type="Proteomes" id="UP000001949"/>
    </source>
</evidence>
<dbReference type="EMBL" id="AAGK01000001">
    <property type="protein sequence ID" value="EAN33754.1"/>
    <property type="molecule type" value="Genomic_DNA"/>
</dbReference>
<dbReference type="Proteomes" id="UP000001949">
    <property type="component" value="Unassembled WGS sequence"/>
</dbReference>
<name>Q4N8F4_THEPA</name>
<evidence type="ECO:0000313" key="1">
    <source>
        <dbReference type="EMBL" id="EAN33754.1"/>
    </source>
</evidence>
<gene>
    <name evidence="1" type="ordered locus">TP01_0517</name>
</gene>
<keyword evidence="2" id="KW-1185">Reference proteome</keyword>
<dbReference type="InParanoid" id="Q4N8F4"/>
<dbReference type="VEuPathDB" id="PiroplasmaDB:TpMuguga_01g00517"/>
<dbReference type="eggNOG" id="KOG2845">
    <property type="taxonomic scope" value="Eukaryota"/>
</dbReference>
<sequence>MDEGEKPHLIPYRKDSTQIFFKVDKKNKFQPSNKSDLTPVSSKQRDSVERKRCDCGGSTHVVFSNCMSCGRLCCNLEKEGPCMDCNGYVYPVDSSDIPKDHLDNPDYKNGTISNDTNYSLAVNLRDKLLSFDNMYQSEDFKVNDLKSGWFEEFHDIYNDKCVVPEFERTDQDVLKYDLDLYTGRLSVSNFNQPL</sequence>
<protein>
    <recommendedName>
        <fullName evidence="3">Zinc finger C2HC5-type domain-containing protein</fullName>
    </recommendedName>
</protein>
<evidence type="ECO:0008006" key="3">
    <source>
        <dbReference type="Google" id="ProtNLM"/>
    </source>
</evidence>